<dbReference type="AlphaFoldDB" id="A0A0E1NVT2"/>
<dbReference type="EMBL" id="CP000308">
    <property type="protein sequence ID" value="ABG15972.1"/>
    <property type="molecule type" value="Genomic_DNA"/>
</dbReference>
<keyword evidence="4 7" id="KW-0812">Transmembrane</keyword>
<name>A0A0E1NVT2_YERPA</name>
<sequence>MNNHMSSYHENAIIVHLATELLWLVLLLSLPVVVVASTVGLVISLVQALTQIQDQTLQFLIKLLAVSATLLMTYHWMGATLLNYTQQSFLQITSMRP</sequence>
<proteinExistence type="inferred from homology"/>
<dbReference type="KEGG" id="ypa:YPA_4011"/>
<dbReference type="HOGENOM" id="CLU_164516_1_1_6"/>
<feature type="transmembrane region" description="Helical" evidence="7">
    <location>
        <begin position="59"/>
        <end position="77"/>
    </location>
</feature>
<evidence type="ECO:0000313" key="9">
    <source>
        <dbReference type="Proteomes" id="UP000001971"/>
    </source>
</evidence>
<evidence type="ECO:0000256" key="4">
    <source>
        <dbReference type="ARBA" id="ARBA00022692"/>
    </source>
</evidence>
<reference evidence="8 9" key="1">
    <citation type="journal article" date="2006" name="J. Bacteriol.">
        <title>Complete genome sequence of Yersinia pestis strains Antiqua and Nepal516: evidence of gene reduction in an emerging pathogen.</title>
        <authorList>
            <person name="Chain P.S."/>
            <person name="Hu P."/>
            <person name="Malfatti S.A."/>
            <person name="Radnedge L."/>
            <person name="Larimer F."/>
            <person name="Vergez L.M."/>
            <person name="Worsham P."/>
            <person name="Chu M.C."/>
            <person name="Andersen G.L."/>
        </authorList>
    </citation>
    <scope>NUCLEOTIDE SEQUENCE [LARGE SCALE GENOMIC DNA]</scope>
    <source>
        <strain evidence="8 9">Antiqua</strain>
    </source>
</reference>
<accession>A0A0E1NVT2</accession>
<dbReference type="PIRSF" id="PIRSF004669">
    <property type="entry name" value="FliQ"/>
    <property type="match status" value="1"/>
</dbReference>
<dbReference type="PANTHER" id="PTHR34040:SF4">
    <property type="entry name" value="SECRETION SYSTEM APPARATUS PROTEIN SSAS"/>
    <property type="match status" value="1"/>
</dbReference>
<dbReference type="GO" id="GO:0009306">
    <property type="term" value="P:protein secretion"/>
    <property type="evidence" value="ECO:0007669"/>
    <property type="project" value="InterPro"/>
</dbReference>
<evidence type="ECO:0000256" key="1">
    <source>
        <dbReference type="ARBA" id="ARBA00004651"/>
    </source>
</evidence>
<keyword evidence="5 7" id="KW-1133">Transmembrane helix</keyword>
<dbReference type="NCBIfam" id="NF011877">
    <property type="entry name" value="PRK15350.1"/>
    <property type="match status" value="1"/>
</dbReference>
<keyword evidence="3" id="KW-1003">Cell membrane</keyword>
<dbReference type="Pfam" id="PF01313">
    <property type="entry name" value="Bac_export_3"/>
    <property type="match status" value="1"/>
</dbReference>
<organism evidence="8 9">
    <name type="scientific">Yersinia pestis bv. Antiqua (strain Antiqua)</name>
    <dbReference type="NCBI Taxonomy" id="360102"/>
    <lineage>
        <taxon>Bacteria</taxon>
        <taxon>Pseudomonadati</taxon>
        <taxon>Pseudomonadota</taxon>
        <taxon>Gammaproteobacteria</taxon>
        <taxon>Enterobacterales</taxon>
        <taxon>Yersiniaceae</taxon>
        <taxon>Yersinia</taxon>
    </lineage>
</organism>
<dbReference type="Proteomes" id="UP000001971">
    <property type="component" value="Chromosome"/>
</dbReference>
<evidence type="ECO:0000256" key="7">
    <source>
        <dbReference type="SAM" id="Phobius"/>
    </source>
</evidence>
<evidence type="ECO:0000313" key="8">
    <source>
        <dbReference type="EMBL" id="ABG15972.1"/>
    </source>
</evidence>
<keyword evidence="6 7" id="KW-0472">Membrane</keyword>
<comment type="similarity">
    <text evidence="2">Belongs to the FliQ/MopD/SpaQ family.</text>
</comment>
<evidence type="ECO:0000256" key="6">
    <source>
        <dbReference type="ARBA" id="ARBA00023136"/>
    </source>
</evidence>
<dbReference type="NCBIfam" id="TIGR01403">
    <property type="entry name" value="fliQ_rel_III"/>
    <property type="match status" value="1"/>
</dbReference>
<dbReference type="GeneID" id="57974330"/>
<evidence type="ECO:0000256" key="5">
    <source>
        <dbReference type="ARBA" id="ARBA00022989"/>
    </source>
</evidence>
<gene>
    <name evidence="8" type="ordered locus">YPA_4011</name>
</gene>
<comment type="subcellular location">
    <subcellularLocation>
        <location evidence="1">Cell membrane</location>
        <topology evidence="1">Multi-pass membrane protein</topology>
    </subcellularLocation>
</comment>
<evidence type="ECO:0000256" key="3">
    <source>
        <dbReference type="ARBA" id="ARBA00022475"/>
    </source>
</evidence>
<dbReference type="PRINTS" id="PR00952">
    <property type="entry name" value="TYPE3IMQPROT"/>
</dbReference>
<evidence type="ECO:0000256" key="2">
    <source>
        <dbReference type="ARBA" id="ARBA00006156"/>
    </source>
</evidence>
<dbReference type="PANTHER" id="PTHR34040">
    <property type="entry name" value="FLAGELLAR BIOSYNTHETIC PROTEIN FLIQ"/>
    <property type="match status" value="1"/>
</dbReference>
<dbReference type="InterPro" id="IPR006306">
    <property type="entry name" value="T3SS_HrpO"/>
</dbReference>
<dbReference type="SMR" id="A0A0E1NVT2"/>
<dbReference type="PATRIC" id="fig|360102.15.peg.2476"/>
<dbReference type="RefSeq" id="WP_002209051.1">
    <property type="nucleotide sequence ID" value="NC_008150.1"/>
</dbReference>
<dbReference type="InterPro" id="IPR002191">
    <property type="entry name" value="Bac_export_3"/>
</dbReference>
<feature type="transmembrane region" description="Helical" evidence="7">
    <location>
        <begin position="21"/>
        <end position="47"/>
    </location>
</feature>
<protein>
    <submittedName>
        <fullName evidence="8">Putative type III secretion apparatus protein</fullName>
    </submittedName>
</protein>
<dbReference type="GO" id="GO:0005886">
    <property type="term" value="C:plasma membrane"/>
    <property type="evidence" value="ECO:0007669"/>
    <property type="project" value="UniProtKB-SubCell"/>
</dbReference>